<keyword evidence="2" id="KW-1185">Reference proteome</keyword>
<dbReference type="AlphaFoldDB" id="D4E9U2"/>
<feature type="non-terminal residue" evidence="1">
    <location>
        <position position="62"/>
    </location>
</feature>
<sequence>MIPSSIPLSWRKKPASRPVGAAGLLLSISTYADAIEEQIYQMADARGQSLIQLGSKRTCKCL</sequence>
<reference evidence="1 2" key="1">
    <citation type="submission" date="2010-01" db="EMBL/GenBank/DDBJ databases">
        <authorList>
            <person name="Muzny D."/>
            <person name="Qin X."/>
            <person name="Deng J."/>
            <person name="Jiang H."/>
            <person name="Liu Y."/>
            <person name="Qu J."/>
            <person name="Song X.-Z."/>
            <person name="Zhang L."/>
            <person name="Thornton R."/>
            <person name="Coyle M."/>
            <person name="Francisco L."/>
            <person name="Jackson L."/>
            <person name="Javaid M."/>
            <person name="Korchina V."/>
            <person name="Kovar C."/>
            <person name="Mata R."/>
            <person name="Mathew T."/>
            <person name="Ngo R."/>
            <person name="Nguyen L."/>
            <person name="Nguyen N."/>
            <person name="Okwuonu G."/>
            <person name="Ongeri F."/>
            <person name="Pham C."/>
            <person name="Simmons D."/>
            <person name="Wilczek-Boney K."/>
            <person name="Hale W."/>
            <person name="Jakkamsetti A."/>
            <person name="Pham P."/>
            <person name="Ruth R."/>
            <person name="San Lucas F."/>
            <person name="Warren J."/>
            <person name="Zhang J."/>
            <person name="Zhao Z."/>
            <person name="Zhou C."/>
            <person name="Zhu D."/>
            <person name="Lee S."/>
            <person name="Bess C."/>
            <person name="Blankenburg K."/>
            <person name="Forbes L."/>
            <person name="Fu Q."/>
            <person name="Gubbala S."/>
            <person name="Hirani K."/>
            <person name="Jayaseelan J.C."/>
            <person name="Lara F."/>
            <person name="Munidasa M."/>
            <person name="Palculict T."/>
            <person name="Patil S."/>
            <person name="Pu L.-L."/>
            <person name="Saada N."/>
            <person name="Tang L."/>
            <person name="Weissenberger G."/>
            <person name="Zhu Y."/>
            <person name="Hemphill L."/>
            <person name="Shang Y."/>
            <person name="Youmans B."/>
            <person name="Ayvaz T."/>
            <person name="Ross M."/>
            <person name="Santibanez J."/>
            <person name="Aqrawi P."/>
            <person name="Gross S."/>
            <person name="Joshi V."/>
            <person name="Fowler G."/>
            <person name="Nazareth L."/>
            <person name="Reid J."/>
            <person name="Worley K."/>
            <person name="Petrosino J."/>
            <person name="Highlander S."/>
            <person name="Gibbs R."/>
        </authorList>
    </citation>
    <scope>NUCLEOTIDE SEQUENCE [LARGE SCALE GENOMIC DNA]</scope>
    <source>
        <strain evidence="1 2">DSM 4582</strain>
    </source>
</reference>
<dbReference type="Proteomes" id="UP000005723">
    <property type="component" value="Unassembled WGS sequence"/>
</dbReference>
<proteinExistence type="predicted"/>
<dbReference type="HOGENOM" id="CLU_2909702_0_0_6"/>
<gene>
    <name evidence="1" type="ORF">HMPREF0758_4942</name>
</gene>
<evidence type="ECO:0000313" key="1">
    <source>
        <dbReference type="EMBL" id="EFE93420.1"/>
    </source>
</evidence>
<comment type="caution">
    <text evidence="1">The sequence shown here is derived from an EMBL/GenBank/DDBJ whole genome shotgun (WGS) entry which is preliminary data.</text>
</comment>
<organism evidence="1 2">
    <name type="scientific">Serratia odorifera DSM 4582</name>
    <dbReference type="NCBI Taxonomy" id="667129"/>
    <lineage>
        <taxon>Bacteria</taxon>
        <taxon>Pseudomonadati</taxon>
        <taxon>Pseudomonadota</taxon>
        <taxon>Gammaproteobacteria</taxon>
        <taxon>Enterobacterales</taxon>
        <taxon>Yersiniaceae</taxon>
        <taxon>Serratia</taxon>
    </lineage>
</organism>
<protein>
    <submittedName>
        <fullName evidence="1">Uncharacterized protein</fullName>
    </submittedName>
</protein>
<accession>D4E9U2</accession>
<dbReference type="EMBL" id="ADBY01000065">
    <property type="protein sequence ID" value="EFE93420.1"/>
    <property type="molecule type" value="Genomic_DNA"/>
</dbReference>
<name>D4E9U2_SEROD</name>
<evidence type="ECO:0000313" key="2">
    <source>
        <dbReference type="Proteomes" id="UP000005723"/>
    </source>
</evidence>